<dbReference type="GO" id="GO:0007031">
    <property type="term" value="P:peroxisome organization"/>
    <property type="evidence" value="ECO:0007669"/>
    <property type="project" value="UniProtKB-ARBA"/>
</dbReference>
<accession>A0ABD3LX41</accession>
<proteinExistence type="inferred from homology"/>
<dbReference type="InterPro" id="IPR006845">
    <property type="entry name" value="Pex_N"/>
</dbReference>
<dbReference type="SUPFAM" id="SSF57850">
    <property type="entry name" value="RING/U-box"/>
    <property type="match status" value="1"/>
</dbReference>
<evidence type="ECO:0000256" key="10">
    <source>
        <dbReference type="ARBA" id="ARBA00022989"/>
    </source>
</evidence>
<evidence type="ECO:0000256" key="3">
    <source>
        <dbReference type="ARBA" id="ARBA00008704"/>
    </source>
</evidence>
<protein>
    <recommendedName>
        <fullName evidence="13">Peroxin-12</fullName>
    </recommendedName>
</protein>
<evidence type="ECO:0000256" key="4">
    <source>
        <dbReference type="ARBA" id="ARBA00022448"/>
    </source>
</evidence>
<evidence type="ECO:0000256" key="14">
    <source>
        <dbReference type="SAM" id="MobiDB-lite"/>
    </source>
</evidence>
<evidence type="ECO:0000259" key="15">
    <source>
        <dbReference type="SMART" id="SM00184"/>
    </source>
</evidence>
<dbReference type="Pfam" id="PF00097">
    <property type="entry name" value="zf-C3HC4"/>
    <property type="match status" value="1"/>
</dbReference>
<evidence type="ECO:0000256" key="7">
    <source>
        <dbReference type="ARBA" id="ARBA00022771"/>
    </source>
</evidence>
<comment type="pathway">
    <text evidence="2">Protein modification; protein ubiquitination.</text>
</comment>
<dbReference type="InterPro" id="IPR017375">
    <property type="entry name" value="PEX12"/>
</dbReference>
<evidence type="ECO:0000256" key="5">
    <source>
        <dbReference type="ARBA" id="ARBA00022692"/>
    </source>
</evidence>
<evidence type="ECO:0000256" key="11">
    <source>
        <dbReference type="ARBA" id="ARBA00023136"/>
    </source>
</evidence>
<dbReference type="GO" id="GO:0015031">
    <property type="term" value="P:protein transport"/>
    <property type="evidence" value="ECO:0007669"/>
    <property type="project" value="UniProtKB-KW"/>
</dbReference>
<dbReference type="GO" id="GO:0008270">
    <property type="term" value="F:zinc ion binding"/>
    <property type="evidence" value="ECO:0007669"/>
    <property type="project" value="UniProtKB-KW"/>
</dbReference>
<comment type="similarity">
    <text evidence="3">Belongs to the pex2/pex10/pex12 family.</text>
</comment>
<feature type="domain" description="RING-type" evidence="15">
    <location>
        <begin position="471"/>
        <end position="509"/>
    </location>
</feature>
<feature type="region of interest" description="Disordered" evidence="14">
    <location>
        <begin position="327"/>
        <end position="350"/>
    </location>
</feature>
<keyword evidence="11" id="KW-0472">Membrane</keyword>
<keyword evidence="7" id="KW-0863">Zinc-finger</keyword>
<keyword evidence="4" id="KW-0813">Transport</keyword>
<comment type="subcellular location">
    <subcellularLocation>
        <location evidence="1">Peroxisome membrane</location>
        <topology evidence="1">Multi-pass membrane protein</topology>
    </subcellularLocation>
</comment>
<evidence type="ECO:0000256" key="13">
    <source>
        <dbReference type="ARBA" id="ARBA00029692"/>
    </source>
</evidence>
<evidence type="ECO:0000256" key="9">
    <source>
        <dbReference type="ARBA" id="ARBA00022927"/>
    </source>
</evidence>
<evidence type="ECO:0000256" key="6">
    <source>
        <dbReference type="ARBA" id="ARBA00022723"/>
    </source>
</evidence>
<dbReference type="PANTHER" id="PTHR12888">
    <property type="entry name" value="PEROXISOME ASSEMBLY PROTEIN 12 PEROXIN-12"/>
    <property type="match status" value="1"/>
</dbReference>
<gene>
    <name evidence="16" type="ORF">ACHAWU_007286</name>
</gene>
<dbReference type="InterPro" id="IPR013083">
    <property type="entry name" value="Znf_RING/FYVE/PHD"/>
</dbReference>
<sequence>MNNPPTATGRQTNPTIPTTIGALLTEEYTINPLSHLPSFLELTFVDVARNSGRRALHAFWEVGVAKLTTTLEHLRRMERLADRMLERIDILQRQHQFEGNGPSLKVRLHRVIREIARARIQILRRVCQFVLGTTTTLGPELQTLIMYAIDYNCMHYLAGSTACEMVYGLKRSKVVRTNASNHHAVLSKDATKKNITPPLSRVAELNKFDKTLSAVLAALLPYCKERCDKWYNDWKEGPLTGRSMHHNHQSNLRTNRQYTINTTSIADVKEKFVKLYPYLHMVHDGSIFLYQFGYLLGFTPYWSFSLHAMRVILRRMTVADVQQQQQQKQQLEHQQQNQRKGGALLTSPISTNHAQPQSFQNIHVQNAVNSSGRNSLLPMQQLTLPRLIKGAVLFSISYTLLSGWCSHFRHQLRLRRRRWIAGHDDVETTNNTIDDDGRNPRSIAMKLPIPPPPLSPNLIDEIDSSVDKWSCPICKETRINPTAATSGYVYCYKCIVSHIRNVGEYCPLTGMPCPERRVVRLFEPTAPTTRRGAALG</sequence>
<evidence type="ECO:0000313" key="16">
    <source>
        <dbReference type="EMBL" id="KAL3756335.1"/>
    </source>
</evidence>
<keyword evidence="8" id="KW-0862">Zinc</keyword>
<dbReference type="Proteomes" id="UP001530293">
    <property type="component" value="Unassembled WGS sequence"/>
</dbReference>
<dbReference type="GO" id="GO:0005778">
    <property type="term" value="C:peroxisomal membrane"/>
    <property type="evidence" value="ECO:0007669"/>
    <property type="project" value="UniProtKB-SubCell"/>
</dbReference>
<organism evidence="16 17">
    <name type="scientific">Discostella pseudostelligera</name>
    <dbReference type="NCBI Taxonomy" id="259834"/>
    <lineage>
        <taxon>Eukaryota</taxon>
        <taxon>Sar</taxon>
        <taxon>Stramenopiles</taxon>
        <taxon>Ochrophyta</taxon>
        <taxon>Bacillariophyta</taxon>
        <taxon>Coscinodiscophyceae</taxon>
        <taxon>Thalassiosirophycidae</taxon>
        <taxon>Stephanodiscales</taxon>
        <taxon>Stephanodiscaceae</taxon>
        <taxon>Discostella</taxon>
    </lineage>
</organism>
<dbReference type="EMBL" id="JALLBG020000312">
    <property type="protein sequence ID" value="KAL3756335.1"/>
    <property type="molecule type" value="Genomic_DNA"/>
</dbReference>
<keyword evidence="9" id="KW-0653">Protein transport</keyword>
<keyword evidence="5" id="KW-0812">Transmembrane</keyword>
<dbReference type="PANTHER" id="PTHR12888:SF0">
    <property type="entry name" value="PEROXISOME ASSEMBLY PROTEIN 12"/>
    <property type="match status" value="1"/>
</dbReference>
<evidence type="ECO:0000256" key="8">
    <source>
        <dbReference type="ARBA" id="ARBA00022833"/>
    </source>
</evidence>
<reference evidence="16 17" key="1">
    <citation type="submission" date="2024-10" db="EMBL/GenBank/DDBJ databases">
        <title>Updated reference genomes for cyclostephanoid diatoms.</title>
        <authorList>
            <person name="Roberts W.R."/>
            <person name="Alverson A.J."/>
        </authorList>
    </citation>
    <scope>NUCLEOTIDE SEQUENCE [LARGE SCALE GENOMIC DNA]</scope>
    <source>
        <strain evidence="16 17">AJA232-27</strain>
    </source>
</reference>
<keyword evidence="6" id="KW-0479">Metal-binding</keyword>
<evidence type="ECO:0000313" key="17">
    <source>
        <dbReference type="Proteomes" id="UP001530293"/>
    </source>
</evidence>
<keyword evidence="12" id="KW-0576">Peroxisome</keyword>
<dbReference type="InterPro" id="IPR018957">
    <property type="entry name" value="Znf_C3HC4_RING-type"/>
</dbReference>
<evidence type="ECO:0000256" key="2">
    <source>
        <dbReference type="ARBA" id="ARBA00004906"/>
    </source>
</evidence>
<keyword evidence="10" id="KW-1133">Transmembrane helix</keyword>
<evidence type="ECO:0000256" key="1">
    <source>
        <dbReference type="ARBA" id="ARBA00004585"/>
    </source>
</evidence>
<dbReference type="Gene3D" id="3.30.40.10">
    <property type="entry name" value="Zinc/RING finger domain, C3HC4 (zinc finger)"/>
    <property type="match status" value="1"/>
</dbReference>
<dbReference type="InterPro" id="IPR001841">
    <property type="entry name" value="Znf_RING"/>
</dbReference>
<dbReference type="SMART" id="SM00184">
    <property type="entry name" value="RING"/>
    <property type="match status" value="1"/>
</dbReference>
<keyword evidence="17" id="KW-1185">Reference proteome</keyword>
<comment type="caution">
    <text evidence="16">The sequence shown here is derived from an EMBL/GenBank/DDBJ whole genome shotgun (WGS) entry which is preliminary data.</text>
</comment>
<dbReference type="AlphaFoldDB" id="A0ABD3LX41"/>
<dbReference type="Pfam" id="PF04757">
    <property type="entry name" value="Pex2_Pex12"/>
    <property type="match status" value="1"/>
</dbReference>
<name>A0ABD3LX41_9STRA</name>
<feature type="compositionally biased region" description="Low complexity" evidence="14">
    <location>
        <begin position="327"/>
        <end position="338"/>
    </location>
</feature>
<evidence type="ECO:0000256" key="12">
    <source>
        <dbReference type="ARBA" id="ARBA00023140"/>
    </source>
</evidence>